<organism evidence="2 3">
    <name type="scientific">Ceraceosorus guamensis</name>
    <dbReference type="NCBI Taxonomy" id="1522189"/>
    <lineage>
        <taxon>Eukaryota</taxon>
        <taxon>Fungi</taxon>
        <taxon>Dikarya</taxon>
        <taxon>Basidiomycota</taxon>
        <taxon>Ustilaginomycotina</taxon>
        <taxon>Exobasidiomycetes</taxon>
        <taxon>Ceraceosorales</taxon>
        <taxon>Ceraceosoraceae</taxon>
        <taxon>Ceraceosorus</taxon>
    </lineage>
</organism>
<sequence length="987" mass="105522">MASCFIMSNVAAQTHTSWALLPCRILENIVGQVAQHHDGRISPLLFICKAFNRAACNVLYAELVIVDEEDFVARPAIHSKIEAVIQYHASLAKYVRRLTIVSQTAHPRVGSPRDAANDFQPACRRSLSPESFMGFLALLPALKAFIWSVASGRLAGRDTDEHGITFPRSTDRVPFASLCACLAVTARHLQTLIVHPIQLQTPGKLLSRGTDTLRHRRSSADLSDTSLEEEFSLRTNSSKGGGAFDAALHPSEDLDRLARWEAKSTHLLPHLRALSLSCLSAEGARNLVLTMHYLPKLQSLTLDFAFVDDALLSAVAASCRALQQLTLRSTGTKATDDGIIALMKECDELRSLNLSEVQGRFSRRLWTRCSALPSVLDTFEISVNEVASHHSWASDHLDTAFSLLHQSPFGLRNFAIRRIVPSEALVAVASDHGLGAPMVMEASSPGSLVRSCHPMVLPRALPTGAMTSLITHGASLQKLELDFFILSIGELQALLHVCHNLELLKVLVDAPMEKLLSVSSAFVPLTRLHTFAFTLALPHCFSTKGFAPSAGYQQGSNGGPGCAGNTSPSLPKFVSQASWSREGGSPDLGGAFECPSCPDGQEAAHTGIGRGSSVAMSPSSGRLPQPLPPLAADLLLPPKRDIRKFARRCQSLKVMRWTGRHGKGEWRISGTSAQNIDFFPAVHLSIPTGRLEDTMLERAAEAKDHVAAESASAHVIEDLCGGLLGLSVDGQPVEDLSGDRVHHNLAPEQQPLAPKALRAPRSSPAKSRSSATPSDAAPRPPAATTKARSNTLAIAIPNQKTTSTPAASLIRPSGSLNADLVRAAVPAQPVGRSPQSASSSSSPTRTWSAVAAAAPPKTPSTSPVVQKAVALPAGSAGAQLPERPFTPVGRTRPVQPTGLPRAVLEHLPRMRPNAVATSNDGSAHARRASARDPSVERVERRKKSLKEELDAASMAKAPTGRIRKTKGLKRPNQRGAASGANSQNRTK</sequence>
<dbReference type="GO" id="GO:0031146">
    <property type="term" value="P:SCF-dependent proteasomal ubiquitin-dependent protein catabolic process"/>
    <property type="evidence" value="ECO:0007669"/>
    <property type="project" value="TreeGrafter"/>
</dbReference>
<feature type="region of interest" description="Disordered" evidence="1">
    <location>
        <begin position="745"/>
        <end position="811"/>
    </location>
</feature>
<keyword evidence="3" id="KW-1185">Reference proteome</keyword>
<dbReference type="Gene3D" id="3.80.10.10">
    <property type="entry name" value="Ribonuclease Inhibitor"/>
    <property type="match status" value="1"/>
</dbReference>
<gene>
    <name evidence="2" type="ORF">IE81DRAFT_364870</name>
</gene>
<feature type="compositionally biased region" description="Basic and acidic residues" evidence="1">
    <location>
        <begin position="929"/>
        <end position="949"/>
    </location>
</feature>
<evidence type="ECO:0008006" key="4">
    <source>
        <dbReference type="Google" id="ProtNLM"/>
    </source>
</evidence>
<evidence type="ECO:0000313" key="2">
    <source>
        <dbReference type="EMBL" id="PWN44605.1"/>
    </source>
</evidence>
<evidence type="ECO:0000256" key="1">
    <source>
        <dbReference type="SAM" id="MobiDB-lite"/>
    </source>
</evidence>
<dbReference type="Proteomes" id="UP000245783">
    <property type="component" value="Unassembled WGS sequence"/>
</dbReference>
<dbReference type="RefSeq" id="XP_025371765.1">
    <property type="nucleotide sequence ID" value="XM_025516893.1"/>
</dbReference>
<name>A0A316WAD7_9BASI</name>
<dbReference type="GeneID" id="37038763"/>
<dbReference type="InParanoid" id="A0A316WAD7"/>
<dbReference type="STRING" id="1522189.A0A316WAD7"/>
<accession>A0A316WAD7</accession>
<feature type="compositionally biased region" description="Low complexity" evidence="1">
    <location>
        <begin position="832"/>
        <end position="865"/>
    </location>
</feature>
<feature type="region of interest" description="Disordered" evidence="1">
    <location>
        <begin position="603"/>
        <end position="622"/>
    </location>
</feature>
<dbReference type="InterPro" id="IPR032675">
    <property type="entry name" value="LRR_dom_sf"/>
</dbReference>
<evidence type="ECO:0000313" key="3">
    <source>
        <dbReference type="Proteomes" id="UP000245783"/>
    </source>
</evidence>
<reference evidence="2 3" key="1">
    <citation type="journal article" date="2018" name="Mol. Biol. Evol.">
        <title>Broad Genomic Sampling Reveals a Smut Pathogenic Ancestry of the Fungal Clade Ustilaginomycotina.</title>
        <authorList>
            <person name="Kijpornyongpan T."/>
            <person name="Mondo S.J."/>
            <person name="Barry K."/>
            <person name="Sandor L."/>
            <person name="Lee J."/>
            <person name="Lipzen A."/>
            <person name="Pangilinan J."/>
            <person name="LaButti K."/>
            <person name="Hainaut M."/>
            <person name="Henrissat B."/>
            <person name="Grigoriev I.V."/>
            <person name="Spatafora J.W."/>
            <person name="Aime M.C."/>
        </authorList>
    </citation>
    <scope>NUCLEOTIDE SEQUENCE [LARGE SCALE GENOMIC DNA]</scope>
    <source>
        <strain evidence="2 3">MCA 4658</strain>
    </source>
</reference>
<dbReference type="PANTHER" id="PTHR13318:SF190">
    <property type="entry name" value="PARTNER OF PAIRED, ISOFORM B"/>
    <property type="match status" value="1"/>
</dbReference>
<dbReference type="SUPFAM" id="SSF52047">
    <property type="entry name" value="RNI-like"/>
    <property type="match status" value="1"/>
</dbReference>
<dbReference type="GO" id="GO:0019005">
    <property type="term" value="C:SCF ubiquitin ligase complex"/>
    <property type="evidence" value="ECO:0007669"/>
    <property type="project" value="TreeGrafter"/>
</dbReference>
<dbReference type="PANTHER" id="PTHR13318">
    <property type="entry name" value="PARTNER OF PAIRED, ISOFORM B-RELATED"/>
    <property type="match status" value="1"/>
</dbReference>
<feature type="compositionally biased region" description="Low complexity" evidence="1">
    <location>
        <begin position="759"/>
        <end position="789"/>
    </location>
</feature>
<feature type="region of interest" description="Disordered" evidence="1">
    <location>
        <begin position="913"/>
        <end position="987"/>
    </location>
</feature>
<protein>
    <recommendedName>
        <fullName evidence="4">F-box domain-containing protein</fullName>
    </recommendedName>
</protein>
<dbReference type="AlphaFoldDB" id="A0A316WAD7"/>
<dbReference type="OrthoDB" id="3366478at2759"/>
<proteinExistence type="predicted"/>
<feature type="region of interest" description="Disordered" evidence="1">
    <location>
        <begin position="827"/>
        <end position="896"/>
    </location>
</feature>
<dbReference type="EMBL" id="KZ819360">
    <property type="protein sequence ID" value="PWN44605.1"/>
    <property type="molecule type" value="Genomic_DNA"/>
</dbReference>
<feature type="compositionally biased region" description="Basic residues" evidence="1">
    <location>
        <begin position="961"/>
        <end position="972"/>
    </location>
</feature>